<evidence type="ECO:0000313" key="8">
    <source>
        <dbReference type="EMBL" id="ABZ86465.1"/>
    </source>
</evidence>
<evidence type="ECO:0000256" key="6">
    <source>
        <dbReference type="ARBA" id="ARBA00023033"/>
    </source>
</evidence>
<evidence type="ECO:0000256" key="7">
    <source>
        <dbReference type="PIRSR" id="PIRSR602401-1"/>
    </source>
</evidence>
<name>B0TZ26_FRAP2</name>
<proteinExistence type="inferred from homology"/>
<comment type="similarity">
    <text evidence="1">Belongs to the cytochrome P450 family.</text>
</comment>
<evidence type="ECO:0000256" key="4">
    <source>
        <dbReference type="ARBA" id="ARBA00023002"/>
    </source>
</evidence>
<evidence type="ECO:0000256" key="2">
    <source>
        <dbReference type="ARBA" id="ARBA00022617"/>
    </source>
</evidence>
<dbReference type="AlphaFoldDB" id="B0TZ26"/>
<dbReference type="Pfam" id="PF00067">
    <property type="entry name" value="p450"/>
    <property type="match status" value="1"/>
</dbReference>
<organism evidence="8">
    <name type="scientific">Francisella philomiragia subsp. philomiragia (strain ATCC 25017 / CCUG 19701 / FSC 153 / O#319-036)</name>
    <dbReference type="NCBI Taxonomy" id="484022"/>
    <lineage>
        <taxon>Bacteria</taxon>
        <taxon>Pseudomonadati</taxon>
        <taxon>Pseudomonadota</taxon>
        <taxon>Gammaproteobacteria</taxon>
        <taxon>Thiotrichales</taxon>
        <taxon>Francisellaceae</taxon>
        <taxon>Francisella</taxon>
    </lineage>
</organism>
<protein>
    <submittedName>
        <fullName evidence="8">Putative cytochrome P450</fullName>
    </submittedName>
</protein>
<evidence type="ECO:0000256" key="3">
    <source>
        <dbReference type="ARBA" id="ARBA00022723"/>
    </source>
</evidence>
<dbReference type="GO" id="GO:0020037">
    <property type="term" value="F:heme binding"/>
    <property type="evidence" value="ECO:0007669"/>
    <property type="project" value="InterPro"/>
</dbReference>
<dbReference type="PANTHER" id="PTHR24291">
    <property type="entry name" value="CYTOCHROME P450 FAMILY 4"/>
    <property type="match status" value="1"/>
</dbReference>
<dbReference type="PANTHER" id="PTHR24291:SF50">
    <property type="entry name" value="BIFUNCTIONAL ALBAFLAVENONE MONOOXYGENASE_TERPENE SYNTHASE"/>
    <property type="match status" value="1"/>
</dbReference>
<evidence type="ECO:0000256" key="1">
    <source>
        <dbReference type="ARBA" id="ARBA00010617"/>
    </source>
</evidence>
<dbReference type="GO" id="GO:0004497">
    <property type="term" value="F:monooxygenase activity"/>
    <property type="evidence" value="ECO:0007669"/>
    <property type="project" value="UniProtKB-KW"/>
</dbReference>
<comment type="cofactor">
    <cofactor evidence="7">
        <name>heme</name>
        <dbReference type="ChEBI" id="CHEBI:30413"/>
    </cofactor>
</comment>
<dbReference type="KEGG" id="fph:Fphi_0249"/>
<keyword evidence="6" id="KW-0503">Monooxygenase</keyword>
<evidence type="ECO:0000256" key="5">
    <source>
        <dbReference type="ARBA" id="ARBA00023004"/>
    </source>
</evidence>
<accession>B0TZ26</accession>
<dbReference type="GO" id="GO:0016705">
    <property type="term" value="F:oxidoreductase activity, acting on paired donors, with incorporation or reduction of molecular oxygen"/>
    <property type="evidence" value="ECO:0007669"/>
    <property type="project" value="InterPro"/>
</dbReference>
<dbReference type="InterPro" id="IPR050196">
    <property type="entry name" value="Cytochrome_P450_Monoox"/>
</dbReference>
<dbReference type="InterPro" id="IPR001128">
    <property type="entry name" value="Cyt_P450"/>
</dbReference>
<dbReference type="InterPro" id="IPR036396">
    <property type="entry name" value="Cyt_P450_sf"/>
</dbReference>
<dbReference type="EMBL" id="CP000937">
    <property type="protein sequence ID" value="ABZ86465.1"/>
    <property type="molecule type" value="Genomic_DNA"/>
</dbReference>
<dbReference type="GO" id="GO:0005506">
    <property type="term" value="F:iron ion binding"/>
    <property type="evidence" value="ECO:0007669"/>
    <property type="project" value="InterPro"/>
</dbReference>
<dbReference type="Gene3D" id="1.10.630.10">
    <property type="entry name" value="Cytochrome P450"/>
    <property type="match status" value="1"/>
</dbReference>
<dbReference type="eggNOG" id="COG2124">
    <property type="taxonomic scope" value="Bacteria"/>
</dbReference>
<gene>
    <name evidence="8" type="ordered locus">Fphi_0249</name>
</gene>
<dbReference type="HOGENOM" id="CLU_001570_5_1_6"/>
<dbReference type="PRINTS" id="PR00385">
    <property type="entry name" value="P450"/>
</dbReference>
<dbReference type="InterPro" id="IPR002401">
    <property type="entry name" value="Cyt_P450_E_grp-I"/>
</dbReference>
<keyword evidence="5 7" id="KW-0408">Iron</keyword>
<dbReference type="CDD" id="cd00302">
    <property type="entry name" value="cytochrome_P450"/>
    <property type="match status" value="1"/>
</dbReference>
<keyword evidence="3 7" id="KW-0479">Metal-binding</keyword>
<dbReference type="PRINTS" id="PR00463">
    <property type="entry name" value="EP450I"/>
</dbReference>
<keyword evidence="4" id="KW-0560">Oxidoreductase</keyword>
<feature type="binding site" description="axial binding residue" evidence="7">
    <location>
        <position position="401"/>
    </location>
    <ligand>
        <name>heme</name>
        <dbReference type="ChEBI" id="CHEBI:30413"/>
    </ligand>
    <ligandPart>
        <name>Fe</name>
        <dbReference type="ChEBI" id="CHEBI:18248"/>
    </ligandPart>
</feature>
<keyword evidence="2 7" id="KW-0349">Heme</keyword>
<dbReference type="SUPFAM" id="SSF48264">
    <property type="entry name" value="Cytochrome P450"/>
    <property type="match status" value="1"/>
</dbReference>
<reference evidence="8" key="1">
    <citation type="submission" date="2009-01" db="EMBL/GenBank/DDBJ databases">
        <title>Complete sequence of chromosome of Francisella philomiragia subsp. philomiragia ATCC 25017.</title>
        <authorList>
            <consortium name="US DOE Joint Genome Institute"/>
            <person name="Copeland A."/>
            <person name="Lucas S."/>
            <person name="Lapidus A."/>
            <person name="Barry K."/>
            <person name="Detter J.C."/>
            <person name="Glavina del Rio T."/>
            <person name="Hammon N."/>
            <person name="Israni S."/>
            <person name="Dalin E."/>
            <person name="Tice H."/>
            <person name="Pitluck S."/>
            <person name="Chain P."/>
            <person name="Malfatti S."/>
            <person name="Shin M."/>
            <person name="Vergez L."/>
            <person name="Schmutz J."/>
            <person name="Larimer F."/>
            <person name="Land M."/>
            <person name="Hauser L."/>
            <person name="Richardson P."/>
        </authorList>
    </citation>
    <scope>NUCLEOTIDE SEQUENCE</scope>
    <source>
        <strain evidence="8">ATCC 25017</strain>
    </source>
</reference>
<sequence>MKFIPPYPKPISSSKKLYKKGLLNTLRTIFYLNKSGVHATCESNFQEDVIFDLSPPLFKIIGLKESANLILNNKEVSAKKSVLINNMLRPLLRDSIFNTNDDVWQKYRTIMSRGLNTLHTRKTFFTMLDVVKKNISKFETGKEIDIEEKMTNITADIIFNTILSSQLSSRELSEFITDFTNFQKTFIKSYKFKILGIDFLEKKLNKLGQNIRNVIDMRVSSRYESFAKDDCDDTLTQFIKASLDSESLNISKDEMVDQICMLFLAGHETSAAALSWSFYLLSQDQKIQIEVYNEIKSIIGNRDVEFEDLNKLSLTSGVFYEAMRLYPPVYILPREKSTRCPISNKTIKKEHYLINNWIIHRNSNYWENPNSFCPDRFVNKKYSEYTKEGSYLPFAKGARACIGKAFAIQEGLITLAEIIKKYKILPSDTPPKPYGSLTLRAKKGIKVTLEERNDN</sequence>